<gene>
    <name evidence="2" type="ORF">ElyMa_000745300</name>
</gene>
<protein>
    <submittedName>
        <fullName evidence="2">Uncharacterized protein</fullName>
    </submittedName>
</protein>
<evidence type="ECO:0000313" key="3">
    <source>
        <dbReference type="Proteomes" id="UP000762676"/>
    </source>
</evidence>
<name>A0AAV4GNP1_9GAST</name>
<feature type="chain" id="PRO_5043898727" evidence="1">
    <location>
        <begin position="23"/>
        <end position="96"/>
    </location>
</feature>
<evidence type="ECO:0000313" key="2">
    <source>
        <dbReference type="EMBL" id="GFR87368.1"/>
    </source>
</evidence>
<proteinExistence type="predicted"/>
<accession>A0AAV4GNP1</accession>
<evidence type="ECO:0000256" key="1">
    <source>
        <dbReference type="SAM" id="SignalP"/>
    </source>
</evidence>
<comment type="caution">
    <text evidence="2">The sequence shown here is derived from an EMBL/GenBank/DDBJ whole genome shotgun (WGS) entry which is preliminary data.</text>
</comment>
<dbReference type="AlphaFoldDB" id="A0AAV4GNP1"/>
<feature type="signal peptide" evidence="1">
    <location>
        <begin position="1"/>
        <end position="22"/>
    </location>
</feature>
<keyword evidence="1" id="KW-0732">Signal</keyword>
<sequence length="96" mass="9896">MKPSTTLAVGFFLCAMVLTSQAFFFGDNMWLYAMMNPSMFGSMFGGNSQGGATSGGMNPMSLAMLASGSDNMKNLGQGMLLSSLFRPGAGGATAGR</sequence>
<reference evidence="2 3" key="1">
    <citation type="journal article" date="2021" name="Elife">
        <title>Chloroplast acquisition without the gene transfer in kleptoplastic sea slugs, Plakobranchus ocellatus.</title>
        <authorList>
            <person name="Maeda T."/>
            <person name="Takahashi S."/>
            <person name="Yoshida T."/>
            <person name="Shimamura S."/>
            <person name="Takaki Y."/>
            <person name="Nagai Y."/>
            <person name="Toyoda A."/>
            <person name="Suzuki Y."/>
            <person name="Arimoto A."/>
            <person name="Ishii H."/>
            <person name="Satoh N."/>
            <person name="Nishiyama T."/>
            <person name="Hasebe M."/>
            <person name="Maruyama T."/>
            <person name="Minagawa J."/>
            <person name="Obokata J."/>
            <person name="Shigenobu S."/>
        </authorList>
    </citation>
    <scope>NUCLEOTIDE SEQUENCE [LARGE SCALE GENOMIC DNA]</scope>
</reference>
<dbReference type="Proteomes" id="UP000762676">
    <property type="component" value="Unassembled WGS sequence"/>
</dbReference>
<organism evidence="2 3">
    <name type="scientific">Elysia marginata</name>
    <dbReference type="NCBI Taxonomy" id="1093978"/>
    <lineage>
        <taxon>Eukaryota</taxon>
        <taxon>Metazoa</taxon>
        <taxon>Spiralia</taxon>
        <taxon>Lophotrochozoa</taxon>
        <taxon>Mollusca</taxon>
        <taxon>Gastropoda</taxon>
        <taxon>Heterobranchia</taxon>
        <taxon>Euthyneura</taxon>
        <taxon>Panpulmonata</taxon>
        <taxon>Sacoglossa</taxon>
        <taxon>Placobranchoidea</taxon>
        <taxon>Plakobranchidae</taxon>
        <taxon>Elysia</taxon>
    </lineage>
</organism>
<dbReference type="EMBL" id="BMAT01001508">
    <property type="protein sequence ID" value="GFR87368.1"/>
    <property type="molecule type" value="Genomic_DNA"/>
</dbReference>
<keyword evidence="3" id="KW-1185">Reference proteome</keyword>